<feature type="transmembrane region" description="Helical" evidence="1">
    <location>
        <begin position="20"/>
        <end position="39"/>
    </location>
</feature>
<reference evidence="3 4" key="1">
    <citation type="journal article" date="2014" name="PLoS Genet.">
        <title>Phylogenetically driven sequencing of extremely halophilic archaea reveals strategies for static and dynamic osmo-response.</title>
        <authorList>
            <person name="Becker E.A."/>
            <person name="Seitzer P.M."/>
            <person name="Tritt A."/>
            <person name="Larsen D."/>
            <person name="Krusor M."/>
            <person name="Yao A.I."/>
            <person name="Wu D."/>
            <person name="Madern D."/>
            <person name="Eisen J.A."/>
            <person name="Darling A.E."/>
            <person name="Facciotti M.T."/>
        </authorList>
    </citation>
    <scope>NUCLEOTIDE SEQUENCE [LARGE SCALE GENOMIC DNA]</scope>
    <source>
        <strain evidence="3 4">DSM 18795</strain>
    </source>
</reference>
<feature type="transmembrane region" description="Helical" evidence="1">
    <location>
        <begin position="51"/>
        <end position="74"/>
    </location>
</feature>
<dbReference type="EMBL" id="AOIA01000124">
    <property type="protein sequence ID" value="ELY56580.1"/>
    <property type="molecule type" value="Genomic_DNA"/>
</dbReference>
<keyword evidence="1" id="KW-0472">Membrane</keyword>
<feature type="domain" description="DUF8163" evidence="2">
    <location>
        <begin position="10"/>
        <end position="163"/>
    </location>
</feature>
<evidence type="ECO:0000313" key="3">
    <source>
        <dbReference type="EMBL" id="ELY56580.1"/>
    </source>
</evidence>
<dbReference type="Pfam" id="PF26496">
    <property type="entry name" value="DUF8163"/>
    <property type="match status" value="1"/>
</dbReference>
<keyword evidence="1" id="KW-1133">Transmembrane helix</keyword>
<dbReference type="InterPro" id="IPR058477">
    <property type="entry name" value="DUF8163"/>
</dbReference>
<accession>L9X4F7</accession>
<comment type="caution">
    <text evidence="3">The sequence shown here is derived from an EMBL/GenBank/DDBJ whole genome shotgun (WGS) entry which is preliminary data.</text>
</comment>
<gene>
    <name evidence="3" type="ORF">C492_14556</name>
</gene>
<dbReference type="STRING" id="1227498.C492_14556"/>
<feature type="transmembrane region" description="Helical" evidence="1">
    <location>
        <begin position="106"/>
        <end position="125"/>
    </location>
</feature>
<protein>
    <recommendedName>
        <fullName evidence="2">DUF8163 domain-containing protein</fullName>
    </recommendedName>
</protein>
<feature type="transmembrane region" description="Helical" evidence="1">
    <location>
        <begin position="131"/>
        <end position="149"/>
    </location>
</feature>
<keyword evidence="4" id="KW-1185">Reference proteome</keyword>
<feature type="transmembrane region" description="Helical" evidence="1">
    <location>
        <begin position="80"/>
        <end position="99"/>
    </location>
</feature>
<evidence type="ECO:0000259" key="2">
    <source>
        <dbReference type="Pfam" id="PF26496"/>
    </source>
</evidence>
<proteinExistence type="predicted"/>
<evidence type="ECO:0000313" key="4">
    <source>
        <dbReference type="Proteomes" id="UP000011531"/>
    </source>
</evidence>
<dbReference type="OrthoDB" id="188294at2157"/>
<dbReference type="AlphaFoldDB" id="L9X4F7"/>
<keyword evidence="1" id="KW-0812">Transmembrane</keyword>
<evidence type="ECO:0000256" key="1">
    <source>
        <dbReference type="SAM" id="Phobius"/>
    </source>
</evidence>
<dbReference type="RefSeq" id="WP_008424677.1">
    <property type="nucleotide sequence ID" value="NZ_AOIA01000124.1"/>
</dbReference>
<name>L9X4F7_9EURY</name>
<organism evidence="3 4">
    <name type="scientific">Natronococcus jeotgali DSM 18795</name>
    <dbReference type="NCBI Taxonomy" id="1227498"/>
    <lineage>
        <taxon>Archaea</taxon>
        <taxon>Methanobacteriati</taxon>
        <taxon>Methanobacteriota</taxon>
        <taxon>Stenosarchaea group</taxon>
        <taxon>Halobacteria</taxon>
        <taxon>Halobacteriales</taxon>
        <taxon>Natrialbaceae</taxon>
        <taxon>Natronococcus</taxon>
    </lineage>
</organism>
<dbReference type="Proteomes" id="UP000011531">
    <property type="component" value="Unassembled WGS sequence"/>
</dbReference>
<sequence>MSDAATGGRIESTLVTERSSWSTAVGTIALVAAFGAAAGPSGVGAGVATALLWYGFGTPSAIAVGHVLLLVLFSGGVDPIALATAEVGLLAVLAAPLLGTRAPLRAVAGTLLAVAVLGGIGLLAAVSLPPWQAAAVTVGAVGLASYGLYRYGLVSLGLVDDDTPPTTDE</sequence>